<proteinExistence type="predicted"/>
<gene>
    <name evidence="1" type="ORF">LTS18_006564</name>
</gene>
<evidence type="ECO:0000313" key="1">
    <source>
        <dbReference type="EMBL" id="KAK3061306.1"/>
    </source>
</evidence>
<reference evidence="1" key="1">
    <citation type="submission" date="2024-09" db="EMBL/GenBank/DDBJ databases">
        <title>Black Yeasts Isolated from many extreme environments.</title>
        <authorList>
            <person name="Coleine C."/>
            <person name="Stajich J.E."/>
            <person name="Selbmann L."/>
        </authorList>
    </citation>
    <scope>NUCLEOTIDE SEQUENCE</scope>
    <source>
        <strain evidence="1">CCFEE 5737</strain>
    </source>
</reference>
<keyword evidence="2" id="KW-1185">Reference proteome</keyword>
<organism evidence="1 2">
    <name type="scientific">Coniosporium uncinatum</name>
    <dbReference type="NCBI Taxonomy" id="93489"/>
    <lineage>
        <taxon>Eukaryota</taxon>
        <taxon>Fungi</taxon>
        <taxon>Dikarya</taxon>
        <taxon>Ascomycota</taxon>
        <taxon>Pezizomycotina</taxon>
        <taxon>Dothideomycetes</taxon>
        <taxon>Dothideomycetes incertae sedis</taxon>
        <taxon>Coniosporium</taxon>
    </lineage>
</organism>
<dbReference type="EMBL" id="JAWDJW010007931">
    <property type="protein sequence ID" value="KAK3061306.1"/>
    <property type="molecule type" value="Genomic_DNA"/>
</dbReference>
<sequence>MPGLTALPTAVAVPATKQSAEPRIFDPSIHLSYESPSKTYTLEEISLTPSPISPIASTVPFPFLTPEAIEAHRREIFSPDVISNCMYSTLPGSVQLRGTAPRYAPFIHQFWTSPEVLGIVSQLAGVDLIPVFDYDICHVNVQMPPGGKDTVKDTPIKPPMATEEAMAAFQARKTGELSKRDSGINLDRTGAKTIIPWHKDSYPFVLVVMLSDAQYMTDGETELMKGDGTTMKVRSPGMGGAVLLQGRQISHVALPAGNMPERVTIVTSFRPRDPILTDSSTCMNVRPVSLLPEMYYQWTTYRLKLLSERFKHEAEMLDQKYAEAVARMDSAGRPGHCSEAVVDLEQLTKWMDHQMRYMKQTMYDMRPVTAEDYAPRNEITEITL</sequence>
<dbReference type="Proteomes" id="UP001186974">
    <property type="component" value="Unassembled WGS sequence"/>
</dbReference>
<accession>A0ACC3D3I4</accession>
<name>A0ACC3D3I4_9PEZI</name>
<evidence type="ECO:0000313" key="2">
    <source>
        <dbReference type="Proteomes" id="UP001186974"/>
    </source>
</evidence>
<protein>
    <submittedName>
        <fullName evidence="1">Uncharacterized protein</fullName>
    </submittedName>
</protein>
<comment type="caution">
    <text evidence="1">The sequence shown here is derived from an EMBL/GenBank/DDBJ whole genome shotgun (WGS) entry which is preliminary data.</text>
</comment>